<gene>
    <name evidence="1" type="ORF">FRX31_035093</name>
</gene>
<organism evidence="1 2">
    <name type="scientific">Thalictrum thalictroides</name>
    <name type="common">Rue-anemone</name>
    <name type="synonym">Anemone thalictroides</name>
    <dbReference type="NCBI Taxonomy" id="46969"/>
    <lineage>
        <taxon>Eukaryota</taxon>
        <taxon>Viridiplantae</taxon>
        <taxon>Streptophyta</taxon>
        <taxon>Embryophyta</taxon>
        <taxon>Tracheophyta</taxon>
        <taxon>Spermatophyta</taxon>
        <taxon>Magnoliopsida</taxon>
        <taxon>Ranunculales</taxon>
        <taxon>Ranunculaceae</taxon>
        <taxon>Thalictroideae</taxon>
        <taxon>Thalictrum</taxon>
    </lineage>
</organism>
<dbReference type="AlphaFoldDB" id="A0A7J6USS1"/>
<reference evidence="1 2" key="1">
    <citation type="submission" date="2020-06" db="EMBL/GenBank/DDBJ databases">
        <title>Transcriptomic and genomic resources for Thalictrum thalictroides and T. hernandezii: Facilitating candidate gene discovery in an emerging model plant lineage.</title>
        <authorList>
            <person name="Arias T."/>
            <person name="Riano-Pachon D.M."/>
            <person name="Di Stilio V.S."/>
        </authorList>
    </citation>
    <scope>NUCLEOTIDE SEQUENCE [LARGE SCALE GENOMIC DNA]</scope>
    <source>
        <strain evidence="2">cv. WT478/WT964</strain>
        <tissue evidence="1">Leaves</tissue>
    </source>
</reference>
<protein>
    <submittedName>
        <fullName evidence="1">Uncharacterized protein</fullName>
    </submittedName>
</protein>
<accession>A0A7J6USS1</accession>
<evidence type="ECO:0000313" key="1">
    <source>
        <dbReference type="EMBL" id="KAF5175320.1"/>
    </source>
</evidence>
<sequence length="99" mass="11382">MKCREGIVCAANSKVTREDDPDFSATRCKLHKMGDDVILMMLGNEYRCGLGLEYLHEAINFRKVNDNPPLTLEQIDVFCNVTLQRTNDYEFCGLSSRFR</sequence>
<proteinExistence type="predicted"/>
<dbReference type="Proteomes" id="UP000554482">
    <property type="component" value="Unassembled WGS sequence"/>
</dbReference>
<evidence type="ECO:0000313" key="2">
    <source>
        <dbReference type="Proteomes" id="UP000554482"/>
    </source>
</evidence>
<comment type="caution">
    <text evidence="1">The sequence shown here is derived from an EMBL/GenBank/DDBJ whole genome shotgun (WGS) entry which is preliminary data.</text>
</comment>
<name>A0A7J6USS1_THATH</name>
<keyword evidence="2" id="KW-1185">Reference proteome</keyword>
<dbReference type="EMBL" id="JABWDY010044228">
    <property type="protein sequence ID" value="KAF5175320.1"/>
    <property type="molecule type" value="Genomic_DNA"/>
</dbReference>